<dbReference type="Proteomes" id="UP000597341">
    <property type="component" value="Unassembled WGS sequence"/>
</dbReference>
<sequence length="211" mass="22483">MAGSRSKKAILLGALTVSLALSGCATEPEAESAAAPRAQAQEKLVENLRAGISFEYVPFATPAEAERDADVVFAGRVRSIEPALMNNEVGQEGTALLELVPTNVWKSRAPGRAEAEPVRVLLYRARNAPIEPYREALPEGTQIVVFGYLREGIDFDGDIPDGSAYELAPQSLHLPVGNQLVNVWGADSGGEWPGVDSVADFDQALGQSKKP</sequence>
<reference evidence="3" key="1">
    <citation type="journal article" date="2019" name="Int. J. Syst. Evol. Microbiol.">
        <title>The Global Catalogue of Microorganisms (GCM) 10K type strain sequencing project: providing services to taxonomists for standard genome sequencing and annotation.</title>
        <authorList>
            <consortium name="The Broad Institute Genomics Platform"/>
            <consortium name="The Broad Institute Genome Sequencing Center for Infectious Disease"/>
            <person name="Wu L."/>
            <person name="Ma J."/>
        </authorList>
    </citation>
    <scope>NUCLEOTIDE SEQUENCE [LARGE SCALE GENOMIC DNA]</scope>
    <source>
        <strain evidence="3">CGMCC 1.12791</strain>
    </source>
</reference>
<keyword evidence="3" id="KW-1185">Reference proteome</keyword>
<dbReference type="RefSeq" id="WP_191278694.1">
    <property type="nucleotide sequence ID" value="NZ_BNAD01000003.1"/>
</dbReference>
<protein>
    <recommendedName>
        <fullName evidence="4">Lipoprotein</fullName>
    </recommendedName>
</protein>
<dbReference type="EMBL" id="BNAD01000003">
    <property type="protein sequence ID" value="GHE16783.1"/>
    <property type="molecule type" value="Genomic_DNA"/>
</dbReference>
<evidence type="ECO:0000256" key="1">
    <source>
        <dbReference type="SAM" id="SignalP"/>
    </source>
</evidence>
<evidence type="ECO:0008006" key="4">
    <source>
        <dbReference type="Google" id="ProtNLM"/>
    </source>
</evidence>
<organism evidence="2 3">
    <name type="scientific">Nocardioides flavus</name>
    <name type="common">ex Wang et al. 2016</name>
    <dbReference type="NCBI Taxonomy" id="2058780"/>
    <lineage>
        <taxon>Bacteria</taxon>
        <taxon>Bacillati</taxon>
        <taxon>Actinomycetota</taxon>
        <taxon>Actinomycetes</taxon>
        <taxon>Propionibacteriales</taxon>
        <taxon>Nocardioidaceae</taxon>
        <taxon>Nocardioides</taxon>
    </lineage>
</organism>
<proteinExistence type="predicted"/>
<comment type="caution">
    <text evidence="2">The sequence shown here is derived from an EMBL/GenBank/DDBJ whole genome shotgun (WGS) entry which is preliminary data.</text>
</comment>
<gene>
    <name evidence="2" type="ORF">GCM10011376_13930</name>
</gene>
<feature type="signal peptide" evidence="1">
    <location>
        <begin position="1"/>
        <end position="25"/>
    </location>
</feature>
<name>A0ABQ3HGN0_9ACTN</name>
<evidence type="ECO:0000313" key="2">
    <source>
        <dbReference type="EMBL" id="GHE16783.1"/>
    </source>
</evidence>
<evidence type="ECO:0000313" key="3">
    <source>
        <dbReference type="Proteomes" id="UP000597341"/>
    </source>
</evidence>
<dbReference type="PROSITE" id="PS51257">
    <property type="entry name" value="PROKAR_LIPOPROTEIN"/>
    <property type="match status" value="1"/>
</dbReference>
<accession>A0ABQ3HGN0</accession>
<feature type="chain" id="PRO_5047126200" description="Lipoprotein" evidence="1">
    <location>
        <begin position="26"/>
        <end position="211"/>
    </location>
</feature>
<keyword evidence="1" id="KW-0732">Signal</keyword>